<dbReference type="Pfam" id="PF13614">
    <property type="entry name" value="AAA_31"/>
    <property type="match status" value="1"/>
</dbReference>
<dbReference type="InterPro" id="IPR050678">
    <property type="entry name" value="DNA_Partitioning_ATPase"/>
</dbReference>
<evidence type="ECO:0000259" key="3">
    <source>
        <dbReference type="Pfam" id="PF13614"/>
    </source>
</evidence>
<dbReference type="SUPFAM" id="SSF52540">
    <property type="entry name" value="P-loop containing nucleoside triphosphate hydrolases"/>
    <property type="match status" value="1"/>
</dbReference>
<evidence type="ECO:0000313" key="4">
    <source>
        <dbReference type="EMBL" id="KFI90704.1"/>
    </source>
</evidence>
<comment type="function">
    <text evidence="2">May play a role in septum formation.</text>
</comment>
<dbReference type="Gene3D" id="3.40.50.300">
    <property type="entry name" value="P-loop containing nucleotide triphosphate hydrolases"/>
    <property type="match status" value="1"/>
</dbReference>
<feature type="domain" description="AAA" evidence="3">
    <location>
        <begin position="59"/>
        <end position="237"/>
    </location>
</feature>
<comment type="similarity">
    <text evidence="1">Belongs to the ParA family.</text>
</comment>
<protein>
    <submittedName>
        <fullName evidence="4">Chromosome partitioning protein</fullName>
    </submittedName>
</protein>
<dbReference type="STRING" id="158787.BSCA_1557"/>
<dbReference type="CDD" id="cd02042">
    <property type="entry name" value="ParAB_family"/>
    <property type="match status" value="1"/>
</dbReference>
<dbReference type="AlphaFoldDB" id="A0A087D5A4"/>
<gene>
    <name evidence="4" type="ORF">BSCA_1557</name>
</gene>
<dbReference type="Proteomes" id="UP000029033">
    <property type="component" value="Unassembled WGS sequence"/>
</dbReference>
<dbReference type="PANTHER" id="PTHR13696:SF52">
    <property type="entry name" value="PARA FAMILY PROTEIN CT_582"/>
    <property type="match status" value="1"/>
</dbReference>
<organism evidence="4 5">
    <name type="scientific">Bifidobacterium scardovii</name>
    <dbReference type="NCBI Taxonomy" id="158787"/>
    <lineage>
        <taxon>Bacteria</taxon>
        <taxon>Bacillati</taxon>
        <taxon>Actinomycetota</taxon>
        <taxon>Actinomycetes</taxon>
        <taxon>Bifidobacteriales</taxon>
        <taxon>Bifidobacteriaceae</taxon>
        <taxon>Bifidobacterium</taxon>
    </lineage>
</organism>
<dbReference type="FunFam" id="3.40.50.300:FF:000285">
    <property type="entry name" value="Sporulation initiation inhibitor Soj"/>
    <property type="match status" value="1"/>
</dbReference>
<evidence type="ECO:0000313" key="5">
    <source>
        <dbReference type="Proteomes" id="UP000029033"/>
    </source>
</evidence>
<accession>A0A087D5A4</accession>
<keyword evidence="5" id="KW-1185">Reference proteome</keyword>
<dbReference type="eggNOG" id="COG1192">
    <property type="taxonomic scope" value="Bacteria"/>
</dbReference>
<proteinExistence type="inferred from homology"/>
<dbReference type="InterPro" id="IPR025669">
    <property type="entry name" value="AAA_dom"/>
</dbReference>
<evidence type="ECO:0000256" key="1">
    <source>
        <dbReference type="ARBA" id="ARBA00006976"/>
    </source>
</evidence>
<dbReference type="PANTHER" id="PTHR13696">
    <property type="entry name" value="P-LOOP CONTAINING NUCLEOSIDE TRIPHOSPHATE HYDROLASE"/>
    <property type="match status" value="1"/>
</dbReference>
<dbReference type="EMBL" id="JGZO01000029">
    <property type="protein sequence ID" value="KFI90704.1"/>
    <property type="molecule type" value="Genomic_DNA"/>
</dbReference>
<name>A0A087D5A4_9BIFI</name>
<evidence type="ECO:0000256" key="2">
    <source>
        <dbReference type="ARBA" id="ARBA00059092"/>
    </source>
</evidence>
<dbReference type="InterPro" id="IPR027417">
    <property type="entry name" value="P-loop_NTPase"/>
</dbReference>
<sequence length="328" mass="35295">MTTTNTNAVGSMSGAESVEDTINRIFSGSDSSLGMEIAHESSRFAAIEAAVFPKPDRTRIIAVANQKGGVGKTTTTVNIAAALALGGARVMVIDMDPQGNASTALGIQHGSGIPSVYDVLEGRSSIDEIRQQCPDFTTLDVVPASIDLSGAELEVADAPNRNDLLHDAVHAFLSATDDHYEYIFIDCPPSLGLLVINAMCAAEEMLIPIQAEYYALEGLGQLLHTIGLVQEHFNSSLLVSTMLVTMFDKRTLLSREVFDEVKQHYPSIVLDTTIPRTVKISEAPSFGQSVIAYDRRGMGATAYREAALEIARRSKQVLEAIANKRGEH</sequence>
<reference evidence="4 5" key="1">
    <citation type="submission" date="2014-03" db="EMBL/GenBank/DDBJ databases">
        <title>Genomics of Bifidobacteria.</title>
        <authorList>
            <person name="Ventura M."/>
            <person name="Milani C."/>
            <person name="Lugli G.A."/>
        </authorList>
    </citation>
    <scope>NUCLEOTIDE SEQUENCE [LARGE SCALE GENOMIC DNA]</scope>
    <source>
        <strain evidence="4 5">LMG 21589</strain>
    </source>
</reference>
<comment type="caution">
    <text evidence="4">The sequence shown here is derived from an EMBL/GenBank/DDBJ whole genome shotgun (WGS) entry which is preliminary data.</text>
</comment>